<dbReference type="OrthoDB" id="5428055at2759"/>
<dbReference type="EMBL" id="ML994611">
    <property type="protein sequence ID" value="KAF2194379.1"/>
    <property type="molecule type" value="Genomic_DNA"/>
</dbReference>
<dbReference type="AlphaFoldDB" id="A0A6A6EUB4"/>
<proteinExistence type="predicted"/>
<dbReference type="Proteomes" id="UP000800200">
    <property type="component" value="Unassembled WGS sequence"/>
</dbReference>
<keyword evidence="2" id="KW-0472">Membrane</keyword>
<feature type="transmembrane region" description="Helical" evidence="2">
    <location>
        <begin position="573"/>
        <end position="597"/>
    </location>
</feature>
<gene>
    <name evidence="3" type="ORF">K469DRAFT_126254</name>
</gene>
<name>A0A6A6EUB4_9PEZI</name>
<evidence type="ECO:0000256" key="1">
    <source>
        <dbReference type="SAM" id="MobiDB-lite"/>
    </source>
</evidence>
<keyword evidence="4" id="KW-1185">Reference proteome</keyword>
<keyword evidence="2" id="KW-0812">Transmembrane</keyword>
<evidence type="ECO:0000256" key="2">
    <source>
        <dbReference type="SAM" id="Phobius"/>
    </source>
</evidence>
<evidence type="ECO:0000313" key="3">
    <source>
        <dbReference type="EMBL" id="KAF2194379.1"/>
    </source>
</evidence>
<feature type="region of interest" description="Disordered" evidence="1">
    <location>
        <begin position="1"/>
        <end position="20"/>
    </location>
</feature>
<evidence type="ECO:0000313" key="4">
    <source>
        <dbReference type="Proteomes" id="UP000800200"/>
    </source>
</evidence>
<sequence>MTKSPSHISKRTGSRRSGCPRRIFAKEWKREFSKERKFNEDHSYVEKKRIEYDVDGDDIRNFLADFEKSIPSCVVEEVATFCRHASLKDIDSAADEEVGVGARAWMDDRSRYHAENCACSDDQDPKDRGCARRYESRLCAAQLYGLLRQPRFGVEGIPNADRRLIYINDPDPAYILALAETASYHQIPALIDAIWQHIAFQISIRIQIPVRGYSIFQLEFQVPYFALRPLPSPKDGSQRVPNGKLRRRWIDISFLEAQSPYPGDEQRYGLAETQFSLLICGSDDWRWVAYSFEDTYFDEIEEEEDLYDGCDPYERFFIDPIASDDHTDANKPIWNPRAYYLAICKARSAQVLLEWQNIRAKVERNIKRHEEQKNQSPLLQSSEAEGGRVERIKTMFDWILNMIELLCQLQNLLSKTNQAWASFSDCNGDIRCFSGLGSSKISSDRVRWTLLAIDENFRRLVGIEQDFLRWEKQCKKLAKTIKLCLTRESNEAVQESNKVAVQRIEMAQKSHEVAEKNHGMAQKSHEATKQNIEIARHNISTAELTASINCSIALAAVFLALPDARLPFARNGMGIIGAIIVFSFMIRLSFAVIGILLRPSLWTEKLPGWIEYAWTLKLRLPQNKGRKTGIINEDGLELPTVETERTLVNGT</sequence>
<reference evidence="3" key="1">
    <citation type="journal article" date="2020" name="Stud. Mycol.">
        <title>101 Dothideomycetes genomes: a test case for predicting lifestyles and emergence of pathogens.</title>
        <authorList>
            <person name="Haridas S."/>
            <person name="Albert R."/>
            <person name="Binder M."/>
            <person name="Bloem J."/>
            <person name="Labutti K."/>
            <person name="Salamov A."/>
            <person name="Andreopoulos B."/>
            <person name="Baker S."/>
            <person name="Barry K."/>
            <person name="Bills G."/>
            <person name="Bluhm B."/>
            <person name="Cannon C."/>
            <person name="Castanera R."/>
            <person name="Culley D."/>
            <person name="Daum C."/>
            <person name="Ezra D."/>
            <person name="Gonzalez J."/>
            <person name="Henrissat B."/>
            <person name="Kuo A."/>
            <person name="Liang C."/>
            <person name="Lipzen A."/>
            <person name="Lutzoni F."/>
            <person name="Magnuson J."/>
            <person name="Mondo S."/>
            <person name="Nolan M."/>
            <person name="Ohm R."/>
            <person name="Pangilinan J."/>
            <person name="Park H.-J."/>
            <person name="Ramirez L."/>
            <person name="Alfaro M."/>
            <person name="Sun H."/>
            <person name="Tritt A."/>
            <person name="Yoshinaga Y."/>
            <person name="Zwiers L.-H."/>
            <person name="Turgeon B."/>
            <person name="Goodwin S."/>
            <person name="Spatafora J."/>
            <person name="Crous P."/>
            <person name="Grigoriev I."/>
        </authorList>
    </citation>
    <scope>NUCLEOTIDE SEQUENCE</scope>
    <source>
        <strain evidence="3">CBS 207.26</strain>
    </source>
</reference>
<accession>A0A6A6EUB4</accession>
<protein>
    <submittedName>
        <fullName evidence="3">Uncharacterized protein</fullName>
    </submittedName>
</protein>
<organism evidence="3 4">
    <name type="scientific">Zopfia rhizophila CBS 207.26</name>
    <dbReference type="NCBI Taxonomy" id="1314779"/>
    <lineage>
        <taxon>Eukaryota</taxon>
        <taxon>Fungi</taxon>
        <taxon>Dikarya</taxon>
        <taxon>Ascomycota</taxon>
        <taxon>Pezizomycotina</taxon>
        <taxon>Dothideomycetes</taxon>
        <taxon>Dothideomycetes incertae sedis</taxon>
        <taxon>Zopfiaceae</taxon>
        <taxon>Zopfia</taxon>
    </lineage>
</organism>
<keyword evidence="2" id="KW-1133">Transmembrane helix</keyword>